<dbReference type="PANTHER" id="PTHR33254">
    <property type="entry name" value="4-HYDROXY-4-METHYL-2-OXOGLUTARATE ALDOLASE 3-RELATED"/>
    <property type="match status" value="1"/>
</dbReference>
<dbReference type="EMBL" id="JBHLYR010000013">
    <property type="protein sequence ID" value="MFB9991174.1"/>
    <property type="molecule type" value="Genomic_DNA"/>
</dbReference>
<dbReference type="Pfam" id="PF03737">
    <property type="entry name" value="RraA-like"/>
    <property type="match status" value="1"/>
</dbReference>
<dbReference type="RefSeq" id="WP_380005840.1">
    <property type="nucleotide sequence ID" value="NZ_JBHLYR010000013.1"/>
</dbReference>
<dbReference type="Proteomes" id="UP001589733">
    <property type="component" value="Unassembled WGS sequence"/>
</dbReference>
<dbReference type="InterPro" id="IPR036704">
    <property type="entry name" value="RraA/RraA-like_sf"/>
</dbReference>
<dbReference type="PANTHER" id="PTHR33254:SF4">
    <property type="entry name" value="4-HYDROXY-4-METHYL-2-OXOGLUTARATE ALDOLASE 3-RELATED"/>
    <property type="match status" value="1"/>
</dbReference>
<evidence type="ECO:0000256" key="1">
    <source>
        <dbReference type="ARBA" id="ARBA00029596"/>
    </source>
</evidence>
<reference evidence="2 3" key="1">
    <citation type="submission" date="2024-09" db="EMBL/GenBank/DDBJ databases">
        <authorList>
            <person name="Sun Q."/>
            <person name="Mori K."/>
        </authorList>
    </citation>
    <scope>NUCLEOTIDE SEQUENCE [LARGE SCALE GENOMIC DNA]</scope>
    <source>
        <strain evidence="2 3">JCM 13503</strain>
    </source>
</reference>
<evidence type="ECO:0000313" key="2">
    <source>
        <dbReference type="EMBL" id="MFB9991174.1"/>
    </source>
</evidence>
<proteinExistence type="predicted"/>
<dbReference type="InterPro" id="IPR005493">
    <property type="entry name" value="RraA/RraA-like"/>
</dbReference>
<protein>
    <recommendedName>
        <fullName evidence="1">Regulator of ribonuclease activity homolog</fullName>
    </recommendedName>
</protein>
<dbReference type="CDD" id="cd16841">
    <property type="entry name" value="RraA_family"/>
    <property type="match status" value="1"/>
</dbReference>
<keyword evidence="3" id="KW-1185">Reference proteome</keyword>
<accession>A0ABV6AUI6</accession>
<name>A0ABV6AUI6_9DEIO</name>
<comment type="caution">
    <text evidence="2">The sequence shown here is derived from an EMBL/GenBank/DDBJ whole genome shotgun (WGS) entry which is preliminary data.</text>
</comment>
<gene>
    <name evidence="2" type="ORF">ACFFLM_04140</name>
</gene>
<dbReference type="Gene3D" id="3.50.30.40">
    <property type="entry name" value="Ribonuclease E inhibitor RraA/RraA-like"/>
    <property type="match status" value="1"/>
</dbReference>
<sequence length="212" mass="22246">MPELAAPELLAEWTALLTEEDDLTCTVSDVLGRRAALGADFRPVWPGARFAGPAVTVRTLGSDLSAVFAGIEAAAPGSVLVIDSHGVRHSAFWGERTTRAALARGLRGAVIDGACRDVRAITALQFPVFSTGITPNAGLRLGQGSIQEPVALGGVPILPGDLILGDENGVVVVPQARREETLTQVREALRAEAALRLPSSSAPFKENSHDRI</sequence>
<dbReference type="SUPFAM" id="SSF89562">
    <property type="entry name" value="RraA-like"/>
    <property type="match status" value="1"/>
</dbReference>
<evidence type="ECO:0000313" key="3">
    <source>
        <dbReference type="Proteomes" id="UP001589733"/>
    </source>
</evidence>
<organism evidence="2 3">
    <name type="scientific">Deinococcus oregonensis</name>
    <dbReference type="NCBI Taxonomy" id="1805970"/>
    <lineage>
        <taxon>Bacteria</taxon>
        <taxon>Thermotogati</taxon>
        <taxon>Deinococcota</taxon>
        <taxon>Deinococci</taxon>
        <taxon>Deinococcales</taxon>
        <taxon>Deinococcaceae</taxon>
        <taxon>Deinococcus</taxon>
    </lineage>
</organism>